<organism evidence="1 2">
    <name type="scientific">Rathayibacter iranicus NCPPB 2253 = VKM Ac-1602</name>
    <dbReference type="NCBI Taxonomy" id="1328868"/>
    <lineage>
        <taxon>Bacteria</taxon>
        <taxon>Bacillati</taxon>
        <taxon>Actinomycetota</taxon>
        <taxon>Actinomycetes</taxon>
        <taxon>Micrococcales</taxon>
        <taxon>Microbacteriaceae</taxon>
        <taxon>Rathayibacter</taxon>
    </lineage>
</organism>
<dbReference type="EMBL" id="QGDV01000017">
    <property type="protein sequence ID" value="PWJ61445.1"/>
    <property type="molecule type" value="Genomic_DNA"/>
</dbReference>
<reference evidence="1 2" key="1">
    <citation type="submission" date="2018-03" db="EMBL/GenBank/DDBJ databases">
        <title>Genomic Encyclopedia of Type Strains, Phase III (KMG-III): the genomes of soil and plant-associated and newly described type strains.</title>
        <authorList>
            <person name="Whitman W."/>
        </authorList>
    </citation>
    <scope>NUCLEOTIDE SEQUENCE [LARGE SCALE GENOMIC DNA]</scope>
    <source>
        <strain evidence="1 2">VKM Ac-1602</strain>
    </source>
</reference>
<accession>A0ABX5LDF5</accession>
<dbReference type="Proteomes" id="UP000245674">
    <property type="component" value="Unassembled WGS sequence"/>
</dbReference>
<evidence type="ECO:0000313" key="1">
    <source>
        <dbReference type="EMBL" id="PWJ61445.1"/>
    </source>
</evidence>
<name>A0ABX5LDF5_9MICO</name>
<keyword evidence="2" id="KW-1185">Reference proteome</keyword>
<sequence length="86" mass="9509">MGFIDQLRAEGRAVESIIRVLREQGVQVAARTYRAWKQGRVAARTISDALVVDAVRDAGWTEVTDPITGEVRRKMTPEGLDGRSTP</sequence>
<proteinExistence type="predicted"/>
<comment type="caution">
    <text evidence="1">The sequence shown here is derived from an EMBL/GenBank/DDBJ whole genome shotgun (WGS) entry which is preliminary data.</text>
</comment>
<evidence type="ECO:0000313" key="2">
    <source>
        <dbReference type="Proteomes" id="UP000245674"/>
    </source>
</evidence>
<protein>
    <recommendedName>
        <fullName evidence="3">Transposase</fullName>
    </recommendedName>
</protein>
<gene>
    <name evidence="1" type="ORF">B0H03_11740</name>
</gene>
<evidence type="ECO:0008006" key="3">
    <source>
        <dbReference type="Google" id="ProtNLM"/>
    </source>
</evidence>